<protein>
    <submittedName>
        <fullName evidence="1">Uncharacterized protein</fullName>
    </submittedName>
</protein>
<dbReference type="OrthoDB" id="497525at2759"/>
<gene>
    <name evidence="1" type="ORF">TrCOL_g10041</name>
</gene>
<evidence type="ECO:0000313" key="1">
    <source>
        <dbReference type="EMBL" id="GMI37261.1"/>
    </source>
</evidence>
<organism evidence="1 2">
    <name type="scientific">Triparma columacea</name>
    <dbReference type="NCBI Taxonomy" id="722753"/>
    <lineage>
        <taxon>Eukaryota</taxon>
        <taxon>Sar</taxon>
        <taxon>Stramenopiles</taxon>
        <taxon>Ochrophyta</taxon>
        <taxon>Bolidophyceae</taxon>
        <taxon>Parmales</taxon>
        <taxon>Triparmaceae</taxon>
        <taxon>Triparma</taxon>
    </lineage>
</organism>
<dbReference type="AlphaFoldDB" id="A0A9W7G9M7"/>
<dbReference type="Proteomes" id="UP001165065">
    <property type="component" value="Unassembled WGS sequence"/>
</dbReference>
<reference evidence="2" key="1">
    <citation type="journal article" date="2023" name="Commun. Biol.">
        <title>Genome analysis of Parmales, the sister group of diatoms, reveals the evolutionary specialization of diatoms from phago-mixotrophs to photoautotrophs.</title>
        <authorList>
            <person name="Ban H."/>
            <person name="Sato S."/>
            <person name="Yoshikawa S."/>
            <person name="Yamada K."/>
            <person name="Nakamura Y."/>
            <person name="Ichinomiya M."/>
            <person name="Sato N."/>
            <person name="Blanc-Mathieu R."/>
            <person name="Endo H."/>
            <person name="Kuwata A."/>
            <person name="Ogata H."/>
        </authorList>
    </citation>
    <scope>NUCLEOTIDE SEQUENCE [LARGE SCALE GENOMIC DNA]</scope>
</reference>
<name>A0A9W7G9M7_9STRA</name>
<evidence type="ECO:0000313" key="2">
    <source>
        <dbReference type="Proteomes" id="UP001165065"/>
    </source>
</evidence>
<keyword evidence="2" id="KW-1185">Reference proteome</keyword>
<comment type="caution">
    <text evidence="1">The sequence shown here is derived from an EMBL/GenBank/DDBJ whole genome shotgun (WGS) entry which is preliminary data.</text>
</comment>
<dbReference type="EMBL" id="BRYA01000072">
    <property type="protein sequence ID" value="GMI37261.1"/>
    <property type="molecule type" value="Genomic_DNA"/>
</dbReference>
<accession>A0A9W7G9M7</accession>
<sequence>MLLPILLTLLPPSPYIKFYSLSDVFPSELTNGECLSTVWDTEEEFRGKVRLATRKSLFNPPPNPPEDAPKENKDKFKRRLMALKMVQMDLSSTANGCWDTDSCVHLDAVFADRGYSLKGSHFITELGNLMTTAFPDSSSISPNYSWLDIATHYTRPQPYSWHADSAVPCQDTVMLGFPKVNNYVGSDVFSHIALQTPPQGDGSSPVVVETDKIDPSTIYKPVYSKRNEILVYRDSEVLHTAPDKTHRDGVWRFI</sequence>
<proteinExistence type="predicted"/>